<dbReference type="SMART" id="SM00530">
    <property type="entry name" value="HTH_XRE"/>
    <property type="match status" value="1"/>
</dbReference>
<dbReference type="AlphaFoldDB" id="A0A0F5JTI4"/>
<dbReference type="CDD" id="cd00093">
    <property type="entry name" value="HTH_XRE"/>
    <property type="match status" value="1"/>
</dbReference>
<dbReference type="OrthoDB" id="9796786at2"/>
<dbReference type="Pfam" id="PF06114">
    <property type="entry name" value="Peptidase_M78"/>
    <property type="match status" value="1"/>
</dbReference>
<dbReference type="STRING" id="28092.WM40_26050"/>
<keyword evidence="3" id="KW-1185">Reference proteome</keyword>
<name>A0A0F5JTI4_9BURK</name>
<accession>A0A0F5JTI4</accession>
<gene>
    <name evidence="2" type="ORF">WM40_26050</name>
</gene>
<evidence type="ECO:0000313" key="3">
    <source>
        <dbReference type="Proteomes" id="UP000033618"/>
    </source>
</evidence>
<dbReference type="PANTHER" id="PTHR43236:SF2">
    <property type="entry name" value="BLL0069 PROTEIN"/>
    <property type="match status" value="1"/>
</dbReference>
<dbReference type="InterPro" id="IPR010359">
    <property type="entry name" value="IrrE_HExxH"/>
</dbReference>
<organism evidence="2 3">
    <name type="scientific">Robbsia andropogonis</name>
    <dbReference type="NCBI Taxonomy" id="28092"/>
    <lineage>
        <taxon>Bacteria</taxon>
        <taxon>Pseudomonadati</taxon>
        <taxon>Pseudomonadota</taxon>
        <taxon>Betaproteobacteria</taxon>
        <taxon>Burkholderiales</taxon>
        <taxon>Burkholderiaceae</taxon>
        <taxon>Robbsia</taxon>
    </lineage>
</organism>
<dbReference type="PATRIC" id="fig|28092.6.peg.6143"/>
<dbReference type="InterPro" id="IPR001387">
    <property type="entry name" value="Cro/C1-type_HTH"/>
</dbReference>
<dbReference type="EMBL" id="LAQU01000104">
    <property type="protein sequence ID" value="KKB60965.1"/>
    <property type="molecule type" value="Genomic_DNA"/>
</dbReference>
<protein>
    <submittedName>
        <fullName evidence="2">Peptidase</fullName>
    </submittedName>
</protein>
<proteinExistence type="predicted"/>
<sequence length="388" mass="43137">MARTNPSLLVWARTTAGLSAEDAARQLKLGGSRQSGDAVLQEYESGEKEPSRPVLLRMTKLYRRPLLVFYLNEPPQKAERGEDFRTLPVARRAENEGAVDALVRDVHVRQRLILSALEEAEEAVAHPYVGSATIRETLPSMVAKVVEGIGFDRAAFRRQRTIEDAFAYLRERIEGTGIFLLLIGTLGSHHSAISPEVFRGFAIADRVAPFIVVNDQDAKSAWAFTALHELVHIWLGETGVSGGVPAKRIEQFCNDVASRVLVDDTEIGAIEFDIDDFSECERAIASFARAHRVSRPLVAYRLLQQQRISEPVWHALNRHYTETRRQERDSQPRGESGPSYYIVKRHRMGGALIDLVKRTVAEGILTPTKAARVLDVKPTNVATLLGGA</sequence>
<comment type="caution">
    <text evidence="2">The sequence shown here is derived from an EMBL/GenBank/DDBJ whole genome shotgun (WGS) entry which is preliminary data.</text>
</comment>
<dbReference type="Proteomes" id="UP000033618">
    <property type="component" value="Unassembled WGS sequence"/>
</dbReference>
<reference evidence="2 3" key="1">
    <citation type="submission" date="2015-03" db="EMBL/GenBank/DDBJ databases">
        <title>Draft Genome Sequence of Burkholderia andropogonis type strain ICMP2807, isolated from Sorghum bicolor.</title>
        <authorList>
            <person name="Lopes-Santos L."/>
            <person name="Castro D.B."/>
            <person name="Ottoboni L.M."/>
            <person name="Park D."/>
            <person name="Weirc B.S."/>
            <person name="Destefano S.A."/>
        </authorList>
    </citation>
    <scope>NUCLEOTIDE SEQUENCE [LARGE SCALE GENOMIC DNA]</scope>
    <source>
        <strain evidence="2 3">ICMP2807</strain>
    </source>
</reference>
<feature type="domain" description="HTH cro/C1-type" evidence="1">
    <location>
        <begin position="8"/>
        <end position="69"/>
    </location>
</feature>
<dbReference type="InterPro" id="IPR052345">
    <property type="entry name" value="Rad_response_metalloprotease"/>
</dbReference>
<evidence type="ECO:0000313" key="2">
    <source>
        <dbReference type="EMBL" id="KKB60965.1"/>
    </source>
</evidence>
<evidence type="ECO:0000259" key="1">
    <source>
        <dbReference type="SMART" id="SM00530"/>
    </source>
</evidence>
<dbReference type="PANTHER" id="PTHR43236">
    <property type="entry name" value="ANTITOXIN HIGA1"/>
    <property type="match status" value="1"/>
</dbReference>